<dbReference type="NCBIfam" id="TIGR03753">
    <property type="entry name" value="blh_monoox"/>
    <property type="match status" value="1"/>
</dbReference>
<keyword evidence="1" id="KW-0472">Membrane</keyword>
<keyword evidence="1" id="KW-0408">Iron</keyword>
<feature type="transmembrane region" description="Helical" evidence="1">
    <location>
        <begin position="73"/>
        <end position="104"/>
    </location>
</feature>
<evidence type="ECO:0000313" key="2">
    <source>
        <dbReference type="EMBL" id="MFD2561146.1"/>
    </source>
</evidence>
<evidence type="ECO:0000256" key="1">
    <source>
        <dbReference type="HAMAP-Rule" id="MF_02093"/>
    </source>
</evidence>
<sequence length="298" mass="35215">MKNKSRFFIDLRNYMLILTFFSLWVSTYFKDETENILAYILILSLGILHGTNDIKLIEKESRDKNKKTGKKILYFYLLFIVSGILLFYFIPSIALLIFILFSAYHFGEQHWISRLTKKPIATKLIYMAYGITILGILFLNNDLEVSTVIGNITGIYLFKDVYLYTTIFSFLVFVITSIRLIVNKTIKVNIWEELFYLLLFYIIFQTASLLWAFAIYFIFWHSIPSLVDQVYFLYGNYKKENFIKYLKSSFLYWVISIVGLVILFLIFGNQDRLFLSIFFTSIAAITFPHVWIMAKLNK</sequence>
<name>A0ABW5LAM3_9FLAO</name>
<dbReference type="Pfam" id="PF15461">
    <property type="entry name" value="BCD"/>
    <property type="match status" value="1"/>
</dbReference>
<keyword evidence="1" id="KW-0812">Transmembrane</keyword>
<dbReference type="Proteomes" id="UP001597319">
    <property type="component" value="Unassembled WGS sequence"/>
</dbReference>
<reference evidence="3" key="1">
    <citation type="journal article" date="2019" name="Int. J. Syst. Evol. Microbiol.">
        <title>The Global Catalogue of Microorganisms (GCM) 10K type strain sequencing project: providing services to taxonomists for standard genome sequencing and annotation.</title>
        <authorList>
            <consortium name="The Broad Institute Genomics Platform"/>
            <consortium name="The Broad Institute Genome Sequencing Center for Infectious Disease"/>
            <person name="Wu L."/>
            <person name="Ma J."/>
        </authorList>
    </citation>
    <scope>NUCLEOTIDE SEQUENCE [LARGE SCALE GENOMIC DNA]</scope>
    <source>
        <strain evidence="3">KCTC 52274</strain>
    </source>
</reference>
<feature type="transmembrane region" description="Helical" evidence="1">
    <location>
        <begin position="194"/>
        <end position="219"/>
    </location>
</feature>
<keyword evidence="1" id="KW-0479">Metal-binding</keyword>
<keyword evidence="1" id="KW-0223">Dioxygenase</keyword>
<comment type="caution">
    <text evidence="2">The sequence shown here is derived from an EMBL/GenBank/DDBJ whole genome shotgun (WGS) entry which is preliminary data.</text>
</comment>
<feature type="transmembrane region" description="Helical" evidence="1">
    <location>
        <begin position="36"/>
        <end position="52"/>
    </location>
</feature>
<feature type="transmembrane region" description="Helical" evidence="1">
    <location>
        <begin position="124"/>
        <end position="140"/>
    </location>
</feature>
<comment type="similarity">
    <text evidence="1">Belongs to the Brp/Blh beta-carotene diooxygenase family.</text>
</comment>
<feature type="transmembrane region" description="Helical" evidence="1">
    <location>
        <begin position="250"/>
        <end position="267"/>
    </location>
</feature>
<gene>
    <name evidence="2" type="ORF">ACFSR1_00605</name>
</gene>
<dbReference type="RefSeq" id="WP_378288597.1">
    <property type="nucleotide sequence ID" value="NZ_JBHULE010000001.1"/>
</dbReference>
<dbReference type="HAMAP" id="MF_02093">
    <property type="entry name" value="Beta_carotene_diox"/>
    <property type="match status" value="1"/>
</dbReference>
<keyword evidence="1" id="KW-1133">Transmembrane helix</keyword>
<feature type="transmembrane region" description="Helical" evidence="1">
    <location>
        <begin position="12"/>
        <end position="30"/>
    </location>
</feature>
<comment type="cofactor">
    <cofactor evidence="1">
        <name>Fe(2+)</name>
        <dbReference type="ChEBI" id="CHEBI:29033"/>
    </cofactor>
</comment>
<feature type="transmembrane region" description="Helical" evidence="1">
    <location>
        <begin position="273"/>
        <end position="294"/>
    </location>
</feature>
<dbReference type="EMBL" id="JBHULE010000001">
    <property type="protein sequence ID" value="MFD2561146.1"/>
    <property type="molecule type" value="Genomic_DNA"/>
</dbReference>
<proteinExistence type="inferred from homology"/>
<organism evidence="2 3">
    <name type="scientific">Aquimarina rubra</name>
    <dbReference type="NCBI Taxonomy" id="1920033"/>
    <lineage>
        <taxon>Bacteria</taxon>
        <taxon>Pseudomonadati</taxon>
        <taxon>Bacteroidota</taxon>
        <taxon>Flavobacteriia</taxon>
        <taxon>Flavobacteriales</taxon>
        <taxon>Flavobacteriaceae</taxon>
        <taxon>Aquimarina</taxon>
    </lineage>
</organism>
<comment type="function">
    <text evidence="1">Catalyzes the cleavage of beta-carotene at its central double bond (15,15') to yield two molecules of all-trans-retinal.</text>
</comment>
<feature type="transmembrane region" description="Helical" evidence="1">
    <location>
        <begin position="161"/>
        <end position="182"/>
    </location>
</feature>
<accession>A0ABW5LAM3</accession>
<evidence type="ECO:0000313" key="3">
    <source>
        <dbReference type="Proteomes" id="UP001597319"/>
    </source>
</evidence>
<comment type="catalytic activity">
    <reaction evidence="1">
        <text>all-trans-beta-carotene + O2 = 2 all-trans-retinal</text>
        <dbReference type="Rhea" id="RHEA:32887"/>
        <dbReference type="ChEBI" id="CHEBI:15379"/>
        <dbReference type="ChEBI" id="CHEBI:17579"/>
        <dbReference type="ChEBI" id="CHEBI:17898"/>
        <dbReference type="EC" id="1.13.11.63"/>
    </reaction>
</comment>
<comment type="caution">
    <text evidence="1">Lacks conserved residue(s) required for the propagation of feature annotation.</text>
</comment>
<dbReference type="InterPro" id="IPR022270">
    <property type="entry name" value="Blh_diox"/>
</dbReference>
<keyword evidence="1" id="KW-1003">Cell membrane</keyword>
<dbReference type="EC" id="1.13.11.63" evidence="1"/>
<keyword evidence="3" id="KW-1185">Reference proteome</keyword>
<protein>
    <recommendedName>
        <fullName evidence="1">Probable beta-carotene 15,15'-dioxygenase</fullName>
        <ecNumber evidence="1">1.13.11.63</ecNumber>
    </recommendedName>
</protein>
<keyword evidence="1" id="KW-0560">Oxidoreductase</keyword>
<comment type="subcellular location">
    <subcellularLocation>
        <location evidence="1">Cell membrane</location>
        <topology evidence="1">Multi-pass membrane protein</topology>
    </subcellularLocation>
</comment>